<evidence type="ECO:0000259" key="1">
    <source>
        <dbReference type="Pfam" id="PF07596"/>
    </source>
</evidence>
<dbReference type="InterPro" id="IPR011453">
    <property type="entry name" value="DUF1559"/>
</dbReference>
<dbReference type="Proteomes" id="UP000318538">
    <property type="component" value="Chromosome"/>
</dbReference>
<dbReference type="KEGG" id="rlc:K227x_59870"/>
<accession>A0A517NKF2</accession>
<dbReference type="AlphaFoldDB" id="A0A517NKF2"/>
<proteinExistence type="predicted"/>
<dbReference type="EMBL" id="CP036525">
    <property type="protein sequence ID" value="QDT07559.1"/>
    <property type="molecule type" value="Genomic_DNA"/>
</dbReference>
<name>A0A517NKF2_9BACT</name>
<dbReference type="InterPro" id="IPR012902">
    <property type="entry name" value="N_methyl_site"/>
</dbReference>
<dbReference type="InterPro" id="IPR027558">
    <property type="entry name" value="Pre_pil_HX9DG_C"/>
</dbReference>
<organism evidence="2 3">
    <name type="scientific">Rubripirellula lacrimiformis</name>
    <dbReference type="NCBI Taxonomy" id="1930273"/>
    <lineage>
        <taxon>Bacteria</taxon>
        <taxon>Pseudomonadati</taxon>
        <taxon>Planctomycetota</taxon>
        <taxon>Planctomycetia</taxon>
        <taxon>Pirellulales</taxon>
        <taxon>Pirellulaceae</taxon>
        <taxon>Rubripirellula</taxon>
    </lineage>
</organism>
<dbReference type="PROSITE" id="PS00409">
    <property type="entry name" value="PROKAR_NTER_METHYL"/>
    <property type="match status" value="1"/>
</dbReference>
<protein>
    <recommendedName>
        <fullName evidence="1">DUF1559 domain-containing protein</fullName>
    </recommendedName>
</protein>
<dbReference type="SUPFAM" id="SSF54523">
    <property type="entry name" value="Pili subunits"/>
    <property type="match status" value="1"/>
</dbReference>
<dbReference type="InterPro" id="IPR045584">
    <property type="entry name" value="Pilin-like"/>
</dbReference>
<dbReference type="RefSeq" id="WP_145175692.1">
    <property type="nucleotide sequence ID" value="NZ_CP036525.1"/>
</dbReference>
<dbReference type="OrthoDB" id="248923at2"/>
<evidence type="ECO:0000313" key="3">
    <source>
        <dbReference type="Proteomes" id="UP000318538"/>
    </source>
</evidence>
<evidence type="ECO:0000313" key="2">
    <source>
        <dbReference type="EMBL" id="QDT07559.1"/>
    </source>
</evidence>
<keyword evidence="3" id="KW-1185">Reference proteome</keyword>
<dbReference type="Pfam" id="PF07963">
    <property type="entry name" value="N_methyl"/>
    <property type="match status" value="1"/>
</dbReference>
<sequence>MNHPRSFRPPSRGFTLVELLVVIAIIGVLVGLLLPAVQAAREAARRMQCSNNLKQVCLAMHNYESTHQKLPANYVNGTSIGGNFSIFAQMAPFYEEANLLDMIHFDRPLTVGCCPGQLVDPHDRAAATAIATLTCPSEDYGRVYPVVSLGGAGPTQNYSATNYAMCNGTGVGTLYDTRLPTDGVSWIGAKVGFESVTDGLSNTAAFAEHLLGVLDTSPSEPATTAMSMRTMMNVTCAFIDRSQRPVTPGMAGYTIPENPNEFEAYSKGHSLFRGWTGQRGAGWISGREYWTGYTHYHPPQSGIPDMQSCGWGVFGARSNHPGGVHVARCDGSVGFVNESIDLETWRALGTRNGHEVLVDF</sequence>
<dbReference type="Pfam" id="PF07596">
    <property type="entry name" value="SBP_bac_10"/>
    <property type="match status" value="1"/>
</dbReference>
<dbReference type="NCBIfam" id="TIGR04294">
    <property type="entry name" value="pre_pil_HX9DG"/>
    <property type="match status" value="1"/>
</dbReference>
<dbReference type="Gene3D" id="3.30.700.10">
    <property type="entry name" value="Glycoprotein, Type 4 Pilin"/>
    <property type="match status" value="1"/>
</dbReference>
<dbReference type="PANTHER" id="PTHR30093">
    <property type="entry name" value="GENERAL SECRETION PATHWAY PROTEIN G"/>
    <property type="match status" value="1"/>
</dbReference>
<dbReference type="PANTHER" id="PTHR30093:SF2">
    <property type="entry name" value="TYPE II SECRETION SYSTEM PROTEIN H"/>
    <property type="match status" value="1"/>
</dbReference>
<feature type="domain" description="DUF1559" evidence="1">
    <location>
        <begin position="38"/>
        <end position="343"/>
    </location>
</feature>
<gene>
    <name evidence="2" type="ORF">K227x_59870</name>
</gene>
<reference evidence="2 3" key="1">
    <citation type="submission" date="2019-02" db="EMBL/GenBank/DDBJ databases">
        <title>Deep-cultivation of Planctomycetes and their phenomic and genomic characterization uncovers novel biology.</title>
        <authorList>
            <person name="Wiegand S."/>
            <person name="Jogler M."/>
            <person name="Boedeker C."/>
            <person name="Pinto D."/>
            <person name="Vollmers J."/>
            <person name="Rivas-Marin E."/>
            <person name="Kohn T."/>
            <person name="Peeters S.H."/>
            <person name="Heuer A."/>
            <person name="Rast P."/>
            <person name="Oberbeckmann S."/>
            <person name="Bunk B."/>
            <person name="Jeske O."/>
            <person name="Meyerdierks A."/>
            <person name="Storesund J.E."/>
            <person name="Kallscheuer N."/>
            <person name="Luecker S."/>
            <person name="Lage O.M."/>
            <person name="Pohl T."/>
            <person name="Merkel B.J."/>
            <person name="Hornburger P."/>
            <person name="Mueller R.-W."/>
            <person name="Bruemmer F."/>
            <person name="Labrenz M."/>
            <person name="Spormann A.M."/>
            <person name="Op den Camp H."/>
            <person name="Overmann J."/>
            <person name="Amann R."/>
            <person name="Jetten M.S.M."/>
            <person name="Mascher T."/>
            <person name="Medema M.H."/>
            <person name="Devos D.P."/>
            <person name="Kaster A.-K."/>
            <person name="Ovreas L."/>
            <person name="Rohde M."/>
            <person name="Galperin M.Y."/>
            <person name="Jogler C."/>
        </authorList>
    </citation>
    <scope>NUCLEOTIDE SEQUENCE [LARGE SCALE GENOMIC DNA]</scope>
    <source>
        <strain evidence="2 3">K22_7</strain>
    </source>
</reference>
<dbReference type="NCBIfam" id="TIGR02532">
    <property type="entry name" value="IV_pilin_GFxxxE"/>
    <property type="match status" value="1"/>
</dbReference>